<dbReference type="Proteomes" id="UP000292886">
    <property type="component" value="Chromosome"/>
</dbReference>
<dbReference type="KEGG" id="wei:EQG49_05110"/>
<dbReference type="CDD" id="cd05827">
    <property type="entry name" value="Sortase_C"/>
    <property type="match status" value="1"/>
</dbReference>
<evidence type="ECO:0000313" key="4">
    <source>
        <dbReference type="EMBL" id="QBO35879.1"/>
    </source>
</evidence>
<dbReference type="NCBIfam" id="NF033745">
    <property type="entry name" value="class_C_sortase"/>
    <property type="match status" value="1"/>
</dbReference>
<dbReference type="Pfam" id="PF04203">
    <property type="entry name" value="Sortase"/>
    <property type="match status" value="1"/>
</dbReference>
<protein>
    <submittedName>
        <fullName evidence="4">Class C sortase</fullName>
    </submittedName>
</protein>
<keyword evidence="3" id="KW-0472">Membrane</keyword>
<keyword evidence="1" id="KW-0378">Hydrolase</keyword>
<dbReference type="GO" id="GO:0016787">
    <property type="term" value="F:hydrolase activity"/>
    <property type="evidence" value="ECO:0007669"/>
    <property type="project" value="UniProtKB-KW"/>
</dbReference>
<evidence type="ECO:0000313" key="5">
    <source>
        <dbReference type="Proteomes" id="UP000292886"/>
    </source>
</evidence>
<reference evidence="5" key="1">
    <citation type="submission" date="2019-03" db="EMBL/GenBank/DDBJ databases">
        <title>Weissella sp. 26KH-42 Genome sequencing.</title>
        <authorList>
            <person name="Heo J."/>
            <person name="Kim S.-J."/>
            <person name="Kim J.-S."/>
            <person name="Hong S.-B."/>
            <person name="Kwon S.-W."/>
        </authorList>
    </citation>
    <scope>NUCLEOTIDE SEQUENCE [LARGE SCALE GENOMIC DNA]</scope>
    <source>
        <strain evidence="5">26KH-42</strain>
    </source>
</reference>
<dbReference type="InterPro" id="IPR042002">
    <property type="entry name" value="Sortase_C"/>
</dbReference>
<feature type="active site" description="Acyl-thioester intermediate" evidence="2">
    <location>
        <position position="227"/>
    </location>
</feature>
<dbReference type="EMBL" id="CP037940">
    <property type="protein sequence ID" value="QBO35879.1"/>
    <property type="molecule type" value="Genomic_DNA"/>
</dbReference>
<dbReference type="SUPFAM" id="SSF63817">
    <property type="entry name" value="Sortase"/>
    <property type="match status" value="1"/>
</dbReference>
<gene>
    <name evidence="4" type="ORF">EQG49_05110</name>
</gene>
<organism evidence="4 5">
    <name type="scientific">Periweissella cryptocerci</name>
    <dbReference type="NCBI Taxonomy" id="2506420"/>
    <lineage>
        <taxon>Bacteria</taxon>
        <taxon>Bacillati</taxon>
        <taxon>Bacillota</taxon>
        <taxon>Bacilli</taxon>
        <taxon>Lactobacillales</taxon>
        <taxon>Lactobacillaceae</taxon>
        <taxon>Periweissella</taxon>
    </lineage>
</organism>
<sequence>MKKKIMRIVLILVFMAGATVFCAPLIGRVYASVQQQQVINRYRKQTAALDAKQKAVVEAADKARNAKVRAGKKDDVKDPFKNSKLLAEKVEKENRGLLQNFGTDNKDLASKLGRIMGTIHIPDINTDAPIYNGSSDVQLEHGIGLVPGSSVPSPEKGTHALLTGHRGLLDARLFTDLPKVKVGNKFYIETNGKQLVYQVDQIKVVEPDNLDYLQVDKEQSYVTLITCTPYMVNTHRLLVRGHFVGYGAPKESSIMQESMAAVGALVLVLTLAVVGFRKFRKKKLAAVTVTE</sequence>
<dbReference type="InterPro" id="IPR005754">
    <property type="entry name" value="Sortase"/>
</dbReference>
<dbReference type="RefSeq" id="WP_133362958.1">
    <property type="nucleotide sequence ID" value="NZ_CP037940.1"/>
</dbReference>
<keyword evidence="3" id="KW-0812">Transmembrane</keyword>
<name>A0A4P6YT06_9LACO</name>
<dbReference type="Gene3D" id="2.40.260.10">
    <property type="entry name" value="Sortase"/>
    <property type="match status" value="1"/>
</dbReference>
<accession>A0A4P6YT06</accession>
<evidence type="ECO:0000256" key="2">
    <source>
        <dbReference type="PIRSR" id="PIRSR605754-1"/>
    </source>
</evidence>
<evidence type="ECO:0000256" key="1">
    <source>
        <dbReference type="ARBA" id="ARBA00022801"/>
    </source>
</evidence>
<keyword evidence="5" id="KW-1185">Reference proteome</keyword>
<dbReference type="AlphaFoldDB" id="A0A4P6YT06"/>
<keyword evidence="3" id="KW-1133">Transmembrane helix</keyword>
<dbReference type="OrthoDB" id="1648028at2"/>
<feature type="transmembrane region" description="Helical" evidence="3">
    <location>
        <begin position="258"/>
        <end position="276"/>
    </location>
</feature>
<dbReference type="InterPro" id="IPR023365">
    <property type="entry name" value="Sortase_dom-sf"/>
</dbReference>
<feature type="active site" description="Proton donor/acceptor" evidence="2">
    <location>
        <position position="165"/>
    </location>
</feature>
<proteinExistence type="predicted"/>
<dbReference type="NCBIfam" id="TIGR01076">
    <property type="entry name" value="sortase_fam"/>
    <property type="match status" value="1"/>
</dbReference>
<evidence type="ECO:0000256" key="3">
    <source>
        <dbReference type="SAM" id="Phobius"/>
    </source>
</evidence>